<dbReference type="CDD" id="cd00303">
    <property type="entry name" value="retropepsin_like"/>
    <property type="match status" value="1"/>
</dbReference>
<feature type="non-terminal residue" evidence="7">
    <location>
        <position position="1"/>
    </location>
</feature>
<dbReference type="PANTHER" id="PTHR37984">
    <property type="entry name" value="PROTEIN CBG26694"/>
    <property type="match status" value="1"/>
</dbReference>
<dbReference type="PROSITE" id="PS50994">
    <property type="entry name" value="INTEGRASE"/>
    <property type="match status" value="1"/>
</dbReference>
<evidence type="ECO:0000256" key="3">
    <source>
        <dbReference type="ARBA" id="ARBA00022722"/>
    </source>
</evidence>
<dbReference type="InterPro" id="IPR001584">
    <property type="entry name" value="Integrase_cat-core"/>
</dbReference>
<feature type="compositionally biased region" description="Basic and acidic residues" evidence="5">
    <location>
        <begin position="422"/>
        <end position="438"/>
    </location>
</feature>
<feature type="compositionally biased region" description="Basic and acidic residues" evidence="5">
    <location>
        <begin position="382"/>
        <end position="412"/>
    </location>
</feature>
<dbReference type="Pfam" id="PF17921">
    <property type="entry name" value="Integrase_H2C2"/>
    <property type="match status" value="1"/>
</dbReference>
<dbReference type="Gene3D" id="2.40.70.10">
    <property type="entry name" value="Acid Proteases"/>
    <property type="match status" value="1"/>
</dbReference>
<keyword evidence="3" id="KW-0540">Nuclease</keyword>
<keyword evidence="1" id="KW-0808">Transferase</keyword>
<evidence type="ECO:0000256" key="4">
    <source>
        <dbReference type="ARBA" id="ARBA00022759"/>
    </source>
</evidence>
<accession>A0A7J6KZ97</accession>
<dbReference type="InterPro" id="IPR043502">
    <property type="entry name" value="DNA/RNA_pol_sf"/>
</dbReference>
<organism evidence="7 8">
    <name type="scientific">Perkinsus chesapeaki</name>
    <name type="common">Clam parasite</name>
    <name type="synonym">Perkinsus andrewsi</name>
    <dbReference type="NCBI Taxonomy" id="330153"/>
    <lineage>
        <taxon>Eukaryota</taxon>
        <taxon>Sar</taxon>
        <taxon>Alveolata</taxon>
        <taxon>Perkinsozoa</taxon>
        <taxon>Perkinsea</taxon>
        <taxon>Perkinsida</taxon>
        <taxon>Perkinsidae</taxon>
        <taxon>Perkinsus</taxon>
    </lineage>
</organism>
<protein>
    <recommendedName>
        <fullName evidence="6">Integrase catalytic domain-containing protein</fullName>
    </recommendedName>
</protein>
<dbReference type="InterPro" id="IPR021109">
    <property type="entry name" value="Peptidase_aspartic_dom_sf"/>
</dbReference>
<name>A0A7J6KZ97_PERCH</name>
<dbReference type="GO" id="GO:0003676">
    <property type="term" value="F:nucleic acid binding"/>
    <property type="evidence" value="ECO:0007669"/>
    <property type="project" value="InterPro"/>
</dbReference>
<keyword evidence="8" id="KW-1185">Reference proteome</keyword>
<feature type="region of interest" description="Disordered" evidence="5">
    <location>
        <begin position="351"/>
        <end position="438"/>
    </location>
</feature>
<evidence type="ECO:0000256" key="2">
    <source>
        <dbReference type="ARBA" id="ARBA00022695"/>
    </source>
</evidence>
<feature type="compositionally biased region" description="Basic and acidic residues" evidence="5">
    <location>
        <begin position="351"/>
        <end position="374"/>
    </location>
</feature>
<reference evidence="7 8" key="1">
    <citation type="submission" date="2020-04" db="EMBL/GenBank/DDBJ databases">
        <title>Perkinsus chesapeaki whole genome sequence.</title>
        <authorList>
            <person name="Bogema D.R."/>
        </authorList>
    </citation>
    <scope>NUCLEOTIDE SEQUENCE [LARGE SCALE GENOMIC DNA]</scope>
    <source>
        <strain evidence="7">ATCC PRA-425</strain>
    </source>
</reference>
<comment type="caution">
    <text evidence="7">The sequence shown here is derived from an EMBL/GenBank/DDBJ whole genome shotgun (WGS) entry which is preliminary data.</text>
</comment>
<dbReference type="EMBL" id="JAAPAO010000895">
    <property type="protein sequence ID" value="KAF4652683.1"/>
    <property type="molecule type" value="Genomic_DNA"/>
</dbReference>
<dbReference type="Gene3D" id="1.10.340.70">
    <property type="match status" value="1"/>
</dbReference>
<dbReference type="GO" id="GO:0016779">
    <property type="term" value="F:nucleotidyltransferase activity"/>
    <property type="evidence" value="ECO:0007669"/>
    <property type="project" value="UniProtKB-KW"/>
</dbReference>
<feature type="compositionally biased region" description="Polar residues" evidence="5">
    <location>
        <begin position="12"/>
        <end position="27"/>
    </location>
</feature>
<evidence type="ECO:0000256" key="1">
    <source>
        <dbReference type="ARBA" id="ARBA00022679"/>
    </source>
</evidence>
<keyword evidence="2" id="KW-0548">Nucleotidyltransferase</keyword>
<dbReference type="PANTHER" id="PTHR37984:SF5">
    <property type="entry name" value="PROTEIN NYNRIN-LIKE"/>
    <property type="match status" value="1"/>
</dbReference>
<proteinExistence type="predicted"/>
<dbReference type="InterPro" id="IPR041588">
    <property type="entry name" value="Integrase_H2C2"/>
</dbReference>
<evidence type="ECO:0000259" key="6">
    <source>
        <dbReference type="PROSITE" id="PS50994"/>
    </source>
</evidence>
<dbReference type="InterPro" id="IPR050951">
    <property type="entry name" value="Retrovirus_Pol_polyprotein"/>
</dbReference>
<keyword evidence="4" id="KW-0255">Endonuclease</keyword>
<evidence type="ECO:0000256" key="5">
    <source>
        <dbReference type="SAM" id="MobiDB-lite"/>
    </source>
</evidence>
<keyword evidence="4" id="KW-0378">Hydrolase</keyword>
<dbReference type="InterPro" id="IPR036397">
    <property type="entry name" value="RNaseH_sf"/>
</dbReference>
<dbReference type="SUPFAM" id="SSF56672">
    <property type="entry name" value="DNA/RNA polymerases"/>
    <property type="match status" value="1"/>
</dbReference>
<dbReference type="SUPFAM" id="SSF53098">
    <property type="entry name" value="Ribonuclease H-like"/>
    <property type="match status" value="1"/>
</dbReference>
<dbReference type="GO" id="GO:0004519">
    <property type="term" value="F:endonuclease activity"/>
    <property type="evidence" value="ECO:0007669"/>
    <property type="project" value="UniProtKB-KW"/>
</dbReference>
<feature type="domain" description="Integrase catalytic" evidence="6">
    <location>
        <begin position="1412"/>
        <end position="1588"/>
    </location>
</feature>
<evidence type="ECO:0000313" key="8">
    <source>
        <dbReference type="Proteomes" id="UP000591131"/>
    </source>
</evidence>
<dbReference type="Proteomes" id="UP000591131">
    <property type="component" value="Unassembled WGS sequence"/>
</dbReference>
<feature type="region of interest" description="Disordered" evidence="5">
    <location>
        <begin position="1"/>
        <end position="27"/>
    </location>
</feature>
<dbReference type="OrthoDB" id="101614at2759"/>
<dbReference type="InterPro" id="IPR012337">
    <property type="entry name" value="RNaseH-like_sf"/>
</dbReference>
<sequence length="1714" mass="191896">MAPPKKVATVHGASSSSGNTGQVEVTGQPNPLERAEATLASLPNNGVVELEEQWSHLQSESTYRQLLSISGATANAVIWSRMSYTMGEKNLGPDPSAFHEAYKIARHPQATKDDSFGSEEGFIPFNYDSLCQKLASATARMLGPKWGSYLTVLAAYLPETVVDTALREKLRTSVTTTAANGRVSFNKDAPILLWKKIGEEVNKDQYDQGLVYSYSTDWTTTLKEFYDGLVDRWITFQESESPRENNAVLLLGRWVILRFRRVPLTEAINEERKLAARIASLAQQAGIQTDAFKLDFSLRRKNIALILRSCKKVAGNVGVAELACRIERKAKSETDTTIDQYFGVERFDHTKKDDEEKKRKAQHDSDDHKNEKSRTHVHRHKGDQDHKKNQHRSFFDKENPIYKEVDKDKKTTDSPLAGNARKFSDKRDGKSSLSDKLDVPSEVLQQRRQAGTCLKCGSSTHMVAQCPKVAKSSTEAQINSNKVSAYGVCVAQLFTVNDRVLQVTGTISPEGSFGPELSNNYVRIGLDTYSSHNIICRNVCEAFHLNSLPLQTSLAITVANGKRVYADAIVKVRLSYGGYNPTLSLLVLDDLPGAEVIIGFTFFAQLGVEIRLPQQDPTNKGGLDTSVREQAEAAVYYLYSHLDKWGPCPGAKGYRYRLKSLGSSTINSPSDYSIPLYRSLDEASKKEYNNAISEFINRKWWFPVGERNLEGSLSEIDVITFPLCQKSVSTKVRACSDARLFNSCVGFASYSGWAIDDIVRFVRSRWDPKTYKLTILDLSRAFYKVRLAHGKYLKVKTLGIEYASDRVIFGVRYGPCALAAQVMVLCNAVCTGMLGREVDQQCTSCFIDVIPGLTILPYYDDFIVIGCEKLVDAFEQILCSVVEIVGAEVPEQKKKHLRPGEELFHLGLIWKLSEVNELDISCPKPDAKKLTVNTLLSKRKVFSIAGQSYDPTYCHAEARLIADKLRAWSGSTAGGWDRKYQLTQINEQAVNFLVSKALGNFHDCRHPAIPVEPQYLVGYCDACESGGGCCVITGPSLGSKPQGEGTVLLESHAGTFSVNESKWHVNRKEFVWLLKTLRILITWISKISDRENRIRGIVVYCDNTTATTWSTSSLTRRYDIQAVHRLQEEAREILNYCKKEYNIEIQIKYLPGVLNSYADQLSRLRLSLPTLQPLNSGNGDTKAQLKGKMKCKHVPLPPGRERIACIAISSGNICTLTATPQKSQRLSISSDLVEGLPKLLTATIVSPMKDDNQIQSSESMVGIGDWSIDDMLEYLRKLFSDLNTTDKIKLYGIPLTKVVQGLKSGKYSDEVKSLCYDNAKQMERFKLQDNIIYHRDVKRGMPWLAFLPTPRCHGWAFYRYHSNPHISVHRGSPRVIEAIQKAGFWWPTMVKDIMRWVKACHQCQLGKNYEPLSPQPLVFRRGMRRFTSIQLDFAGPMDSYINPTDLPCPGMAKYLLIIIDEGTRAMLVLPVASTSTLDIIIGLLIWFQVYGIPSSVQLDNAGAHRSDDLAAFSKNWGFTLSFGIARRPQTQGLVEGAIRDVKATIATNLVPPLSVPWYISALMTGVIHNQSALLGTSYSPHALSMGTDLPEETTPTMVSDQLRESNLEYRQRRDERAESAEIHDVLKTAPRFNYKTGDKVRLIRRINNKRIIQGPFEIESSHPSNGYLFKLRGKTNYVSLNQLLPYREDSFVRMGAQPGLCTRTLKEHASVNGA</sequence>
<dbReference type="GO" id="GO:0015074">
    <property type="term" value="P:DNA integration"/>
    <property type="evidence" value="ECO:0007669"/>
    <property type="project" value="InterPro"/>
</dbReference>
<dbReference type="Gene3D" id="3.30.420.10">
    <property type="entry name" value="Ribonuclease H-like superfamily/Ribonuclease H"/>
    <property type="match status" value="1"/>
</dbReference>
<gene>
    <name evidence="7" type="ORF">FOL47_010902</name>
</gene>
<evidence type="ECO:0000313" key="7">
    <source>
        <dbReference type="EMBL" id="KAF4652683.1"/>
    </source>
</evidence>